<sequence>MGVTTTPTDIPIVQRKKLCHFVLAANDKLLKYYAPQPFLLLRRDPIFHYCDAFVTNIKAAKFHALYYKCHEGLAVKCYQCASSDNKKEDLCGAYKKFDKERHIAVECSSDESNVPEYLWRTPVPPLPAPLLFLFHQPHPSPLDVLFSSKRRQHTGDSCRVAIIPERR</sequence>
<reference evidence="1 2" key="1">
    <citation type="journal article" date="2019" name="Commun. Biol.">
        <title>The bagworm genome reveals a unique fibroin gene that provides high tensile strength.</title>
        <authorList>
            <person name="Kono N."/>
            <person name="Nakamura H."/>
            <person name="Ohtoshi R."/>
            <person name="Tomita M."/>
            <person name="Numata K."/>
            <person name="Arakawa K."/>
        </authorList>
    </citation>
    <scope>NUCLEOTIDE SEQUENCE [LARGE SCALE GENOMIC DNA]</scope>
</reference>
<dbReference type="OrthoDB" id="10046582at2759"/>
<name>A0A4C1YF94_EUMVA</name>
<dbReference type="EMBL" id="BGZK01001195">
    <property type="protein sequence ID" value="GBP74003.1"/>
    <property type="molecule type" value="Genomic_DNA"/>
</dbReference>
<evidence type="ECO:0000313" key="2">
    <source>
        <dbReference type="Proteomes" id="UP000299102"/>
    </source>
</evidence>
<proteinExistence type="predicted"/>
<dbReference type="Proteomes" id="UP000299102">
    <property type="component" value="Unassembled WGS sequence"/>
</dbReference>
<evidence type="ECO:0000313" key="1">
    <source>
        <dbReference type="EMBL" id="GBP74003.1"/>
    </source>
</evidence>
<keyword evidence="2" id="KW-1185">Reference proteome</keyword>
<organism evidence="1 2">
    <name type="scientific">Eumeta variegata</name>
    <name type="common">Bagworm moth</name>
    <name type="synonym">Eumeta japonica</name>
    <dbReference type="NCBI Taxonomy" id="151549"/>
    <lineage>
        <taxon>Eukaryota</taxon>
        <taxon>Metazoa</taxon>
        <taxon>Ecdysozoa</taxon>
        <taxon>Arthropoda</taxon>
        <taxon>Hexapoda</taxon>
        <taxon>Insecta</taxon>
        <taxon>Pterygota</taxon>
        <taxon>Neoptera</taxon>
        <taxon>Endopterygota</taxon>
        <taxon>Lepidoptera</taxon>
        <taxon>Glossata</taxon>
        <taxon>Ditrysia</taxon>
        <taxon>Tineoidea</taxon>
        <taxon>Psychidae</taxon>
        <taxon>Oiketicinae</taxon>
        <taxon>Eumeta</taxon>
    </lineage>
</organism>
<dbReference type="AlphaFoldDB" id="A0A4C1YF94"/>
<comment type="caution">
    <text evidence="1">The sequence shown here is derived from an EMBL/GenBank/DDBJ whole genome shotgun (WGS) entry which is preliminary data.</text>
</comment>
<protein>
    <submittedName>
        <fullName evidence="1">Uncharacterized protein</fullName>
    </submittedName>
</protein>
<dbReference type="STRING" id="151549.A0A4C1YF94"/>
<accession>A0A4C1YF94</accession>
<gene>
    <name evidence="1" type="ORF">EVAR_76678_1</name>
</gene>